<accession>A0A0A8ZYR4</accession>
<organism evidence="1">
    <name type="scientific">Arundo donax</name>
    <name type="common">Giant reed</name>
    <name type="synonym">Donax arundinaceus</name>
    <dbReference type="NCBI Taxonomy" id="35708"/>
    <lineage>
        <taxon>Eukaryota</taxon>
        <taxon>Viridiplantae</taxon>
        <taxon>Streptophyta</taxon>
        <taxon>Embryophyta</taxon>
        <taxon>Tracheophyta</taxon>
        <taxon>Spermatophyta</taxon>
        <taxon>Magnoliopsida</taxon>
        <taxon>Liliopsida</taxon>
        <taxon>Poales</taxon>
        <taxon>Poaceae</taxon>
        <taxon>PACMAD clade</taxon>
        <taxon>Arundinoideae</taxon>
        <taxon>Arundineae</taxon>
        <taxon>Arundo</taxon>
    </lineage>
</organism>
<sequence length="40" mass="4883">MTIFLFTNMHYTIIEIHPQCELYKRSIYLTLLDINHIKKS</sequence>
<name>A0A0A8ZYR4_ARUDO</name>
<dbReference type="AlphaFoldDB" id="A0A0A8ZYR4"/>
<reference evidence="1" key="1">
    <citation type="submission" date="2014-09" db="EMBL/GenBank/DDBJ databases">
        <authorList>
            <person name="Magalhaes I.L.F."/>
            <person name="Oliveira U."/>
            <person name="Santos F.R."/>
            <person name="Vidigal T.H.D.A."/>
            <person name="Brescovit A.D."/>
            <person name="Santos A.J."/>
        </authorList>
    </citation>
    <scope>NUCLEOTIDE SEQUENCE</scope>
    <source>
        <tissue evidence="1">Shoot tissue taken approximately 20 cm above the soil surface</tissue>
    </source>
</reference>
<proteinExistence type="predicted"/>
<reference evidence="1" key="2">
    <citation type="journal article" date="2015" name="Data Brief">
        <title>Shoot transcriptome of the giant reed, Arundo donax.</title>
        <authorList>
            <person name="Barrero R.A."/>
            <person name="Guerrero F.D."/>
            <person name="Moolhuijzen P."/>
            <person name="Goolsby J.A."/>
            <person name="Tidwell J."/>
            <person name="Bellgard S.E."/>
            <person name="Bellgard M.I."/>
        </authorList>
    </citation>
    <scope>NUCLEOTIDE SEQUENCE</scope>
    <source>
        <tissue evidence="1">Shoot tissue taken approximately 20 cm above the soil surface</tissue>
    </source>
</reference>
<evidence type="ECO:0000313" key="1">
    <source>
        <dbReference type="EMBL" id="JAD39927.1"/>
    </source>
</evidence>
<protein>
    <submittedName>
        <fullName evidence="1">Uncharacterized protein</fullName>
    </submittedName>
</protein>
<dbReference type="EMBL" id="GBRH01257968">
    <property type="protein sequence ID" value="JAD39927.1"/>
    <property type="molecule type" value="Transcribed_RNA"/>
</dbReference>